<proteinExistence type="predicted"/>
<comment type="caution">
    <text evidence="1">The sequence shown here is derived from an EMBL/GenBank/DDBJ whole genome shotgun (WGS) entry which is preliminary data.</text>
</comment>
<dbReference type="EMBL" id="JABSTQ010009134">
    <property type="protein sequence ID" value="KAG0432614.1"/>
    <property type="molecule type" value="Genomic_DNA"/>
</dbReference>
<evidence type="ECO:0000313" key="2">
    <source>
        <dbReference type="Proteomes" id="UP000805193"/>
    </source>
</evidence>
<keyword evidence="2" id="KW-1185">Reference proteome</keyword>
<sequence>MTPTNHGGRRENKARALSKQLGNEEYIVYTDASKDQGTTSAAAVVTTKENMLTSVSVEVKDVEEAEEVAIALVNTLPGRATVITDSQQAYRSFQSDWVSRKTLLGAQKQETSKGARKTSMGTCPLCGGRQRT</sequence>
<gene>
    <name evidence="1" type="ORF">HPB47_020685</name>
</gene>
<protein>
    <submittedName>
        <fullName evidence="1">Uncharacterized protein</fullName>
    </submittedName>
</protein>
<name>A0AC60QER4_IXOPE</name>
<evidence type="ECO:0000313" key="1">
    <source>
        <dbReference type="EMBL" id="KAG0432614.1"/>
    </source>
</evidence>
<accession>A0AC60QER4</accession>
<organism evidence="1 2">
    <name type="scientific">Ixodes persulcatus</name>
    <name type="common">Taiga tick</name>
    <dbReference type="NCBI Taxonomy" id="34615"/>
    <lineage>
        <taxon>Eukaryota</taxon>
        <taxon>Metazoa</taxon>
        <taxon>Ecdysozoa</taxon>
        <taxon>Arthropoda</taxon>
        <taxon>Chelicerata</taxon>
        <taxon>Arachnida</taxon>
        <taxon>Acari</taxon>
        <taxon>Parasitiformes</taxon>
        <taxon>Ixodida</taxon>
        <taxon>Ixodoidea</taxon>
        <taxon>Ixodidae</taxon>
        <taxon>Ixodinae</taxon>
        <taxon>Ixodes</taxon>
    </lineage>
</organism>
<reference evidence="1 2" key="1">
    <citation type="journal article" date="2020" name="Cell">
        <title>Large-Scale Comparative Analyses of Tick Genomes Elucidate Their Genetic Diversity and Vector Capacities.</title>
        <authorList>
            <consortium name="Tick Genome and Microbiome Consortium (TIGMIC)"/>
            <person name="Jia N."/>
            <person name="Wang J."/>
            <person name="Shi W."/>
            <person name="Du L."/>
            <person name="Sun Y."/>
            <person name="Zhan W."/>
            <person name="Jiang J.F."/>
            <person name="Wang Q."/>
            <person name="Zhang B."/>
            <person name="Ji P."/>
            <person name="Bell-Sakyi L."/>
            <person name="Cui X.M."/>
            <person name="Yuan T.T."/>
            <person name="Jiang B.G."/>
            <person name="Yang W.F."/>
            <person name="Lam T.T."/>
            <person name="Chang Q.C."/>
            <person name="Ding S.J."/>
            <person name="Wang X.J."/>
            <person name="Zhu J.G."/>
            <person name="Ruan X.D."/>
            <person name="Zhao L."/>
            <person name="Wei J.T."/>
            <person name="Ye R.Z."/>
            <person name="Que T.C."/>
            <person name="Du C.H."/>
            <person name="Zhou Y.H."/>
            <person name="Cheng J.X."/>
            <person name="Dai P.F."/>
            <person name="Guo W.B."/>
            <person name="Han X.H."/>
            <person name="Huang E.J."/>
            <person name="Li L.F."/>
            <person name="Wei W."/>
            <person name="Gao Y.C."/>
            <person name="Liu J.Z."/>
            <person name="Shao H.Z."/>
            <person name="Wang X."/>
            <person name="Wang C.C."/>
            <person name="Yang T.C."/>
            <person name="Huo Q.B."/>
            <person name="Li W."/>
            <person name="Chen H.Y."/>
            <person name="Chen S.E."/>
            <person name="Zhou L.G."/>
            <person name="Ni X.B."/>
            <person name="Tian J.H."/>
            <person name="Sheng Y."/>
            <person name="Liu T."/>
            <person name="Pan Y.S."/>
            <person name="Xia L.Y."/>
            <person name="Li J."/>
            <person name="Zhao F."/>
            <person name="Cao W.C."/>
        </authorList>
    </citation>
    <scope>NUCLEOTIDE SEQUENCE [LARGE SCALE GENOMIC DNA]</scope>
    <source>
        <strain evidence="1">Iper-2018</strain>
    </source>
</reference>
<dbReference type="Proteomes" id="UP000805193">
    <property type="component" value="Unassembled WGS sequence"/>
</dbReference>